<name>A0AAN7SRY2_9COLE</name>
<dbReference type="PANTHER" id="PTHR39940">
    <property type="entry name" value="PROTHORACICOTROPIC HORMONE, ISOFORM F"/>
    <property type="match status" value="1"/>
</dbReference>
<dbReference type="InterPro" id="IPR029034">
    <property type="entry name" value="Cystine-knot_cytokine"/>
</dbReference>
<sequence>MNIWRPFKITKILLITTCCFIRLGNGQKIDFSEWETDSNSDPTKELDTLLNKSLCSSTNSLESCEDNRDAFLYRLMLKKRKDRNTALTKAFTMNKLTKSIRTPPTLFSKGFSCSCVMEPYLKDLGIMYFPRHIPTVICKPGSCFGGPYQCRPKHYKIQVLKQKQFDDFDREETSSGIVPHSLKDTFISATFTITVACECLP</sequence>
<keyword evidence="3" id="KW-1185">Reference proteome</keyword>
<dbReference type="Gene3D" id="2.10.90.10">
    <property type="entry name" value="Cystine-knot cytokines"/>
    <property type="match status" value="1"/>
</dbReference>
<dbReference type="InterPro" id="IPR052876">
    <property type="entry name" value="Insect_Hormone_Regulators"/>
</dbReference>
<dbReference type="AlphaFoldDB" id="A0AAN7SRY2"/>
<feature type="signal peptide" evidence="1">
    <location>
        <begin position="1"/>
        <end position="26"/>
    </location>
</feature>
<reference evidence="3" key="1">
    <citation type="submission" date="2023-01" db="EMBL/GenBank/DDBJ databases">
        <title>Key to firefly adult light organ development and bioluminescence: homeobox transcription factors regulate luciferase expression and transportation to peroxisome.</title>
        <authorList>
            <person name="Fu X."/>
        </authorList>
    </citation>
    <scope>NUCLEOTIDE SEQUENCE [LARGE SCALE GENOMIC DNA]</scope>
</reference>
<evidence type="ECO:0000313" key="3">
    <source>
        <dbReference type="Proteomes" id="UP001353858"/>
    </source>
</evidence>
<dbReference type="SUPFAM" id="SSF57501">
    <property type="entry name" value="Cystine-knot cytokines"/>
    <property type="match status" value="1"/>
</dbReference>
<accession>A0AAN7SRY2</accession>
<keyword evidence="1" id="KW-0732">Signal</keyword>
<gene>
    <name evidence="2" type="ORF">RN001_004944</name>
</gene>
<comment type="caution">
    <text evidence="2">The sequence shown here is derived from an EMBL/GenBank/DDBJ whole genome shotgun (WGS) entry which is preliminary data.</text>
</comment>
<dbReference type="PANTHER" id="PTHR39940:SF1">
    <property type="entry name" value="PROTHORACICOTROPIC HORMONE, ISOFORM F"/>
    <property type="match status" value="1"/>
</dbReference>
<protein>
    <recommendedName>
        <fullName evidence="4">Prothoracicotropic hormone</fullName>
    </recommendedName>
</protein>
<organism evidence="2 3">
    <name type="scientific">Aquatica leii</name>
    <dbReference type="NCBI Taxonomy" id="1421715"/>
    <lineage>
        <taxon>Eukaryota</taxon>
        <taxon>Metazoa</taxon>
        <taxon>Ecdysozoa</taxon>
        <taxon>Arthropoda</taxon>
        <taxon>Hexapoda</taxon>
        <taxon>Insecta</taxon>
        <taxon>Pterygota</taxon>
        <taxon>Neoptera</taxon>
        <taxon>Endopterygota</taxon>
        <taxon>Coleoptera</taxon>
        <taxon>Polyphaga</taxon>
        <taxon>Elateriformia</taxon>
        <taxon>Elateroidea</taxon>
        <taxon>Lampyridae</taxon>
        <taxon>Luciolinae</taxon>
        <taxon>Aquatica</taxon>
    </lineage>
</organism>
<proteinExistence type="predicted"/>
<dbReference type="Proteomes" id="UP001353858">
    <property type="component" value="Unassembled WGS sequence"/>
</dbReference>
<dbReference type="EMBL" id="JARPUR010000002">
    <property type="protein sequence ID" value="KAK4881625.1"/>
    <property type="molecule type" value="Genomic_DNA"/>
</dbReference>
<evidence type="ECO:0000256" key="1">
    <source>
        <dbReference type="SAM" id="SignalP"/>
    </source>
</evidence>
<feature type="chain" id="PRO_5042917272" description="Prothoracicotropic hormone" evidence="1">
    <location>
        <begin position="27"/>
        <end position="201"/>
    </location>
</feature>
<dbReference type="GO" id="GO:0005102">
    <property type="term" value="F:signaling receptor binding"/>
    <property type="evidence" value="ECO:0007669"/>
    <property type="project" value="TreeGrafter"/>
</dbReference>
<evidence type="ECO:0008006" key="4">
    <source>
        <dbReference type="Google" id="ProtNLM"/>
    </source>
</evidence>
<evidence type="ECO:0000313" key="2">
    <source>
        <dbReference type="EMBL" id="KAK4881625.1"/>
    </source>
</evidence>